<dbReference type="SUPFAM" id="SSF52540">
    <property type="entry name" value="P-loop containing nucleoside triphosphate hydrolases"/>
    <property type="match status" value="1"/>
</dbReference>
<reference evidence="1 2" key="1">
    <citation type="journal article" date="2016" name="Nat. Commun.">
        <title>Thousands of microbial genomes shed light on interconnected biogeochemical processes in an aquifer system.</title>
        <authorList>
            <person name="Anantharaman K."/>
            <person name="Brown C.T."/>
            <person name="Hug L.A."/>
            <person name="Sharon I."/>
            <person name="Castelle C.J."/>
            <person name="Probst A.J."/>
            <person name="Thomas B.C."/>
            <person name="Singh A."/>
            <person name="Wilkins M.J."/>
            <person name="Karaoz U."/>
            <person name="Brodie E.L."/>
            <person name="Williams K.H."/>
            <person name="Hubbard S.S."/>
            <person name="Banfield J.F."/>
        </authorList>
    </citation>
    <scope>NUCLEOTIDE SEQUENCE [LARGE SCALE GENOMIC DNA]</scope>
</reference>
<accession>A0A1F5P984</accession>
<dbReference type="Gene3D" id="3.40.50.300">
    <property type="entry name" value="P-loop containing nucleotide triphosphate hydrolases"/>
    <property type="match status" value="1"/>
</dbReference>
<dbReference type="STRING" id="1817832.A3J48_00095"/>
<gene>
    <name evidence="1" type="ORF">A3J48_00095</name>
</gene>
<dbReference type="EMBL" id="MFES01000002">
    <property type="protein sequence ID" value="OGE86511.1"/>
    <property type="molecule type" value="Genomic_DNA"/>
</dbReference>
<comment type="caution">
    <text evidence="1">The sequence shown here is derived from an EMBL/GenBank/DDBJ whole genome shotgun (WGS) entry which is preliminary data.</text>
</comment>
<name>A0A1F5P984_9BACT</name>
<dbReference type="AlphaFoldDB" id="A0A1F5P984"/>
<protein>
    <submittedName>
        <fullName evidence="1">Uncharacterized protein</fullName>
    </submittedName>
</protein>
<evidence type="ECO:0000313" key="1">
    <source>
        <dbReference type="EMBL" id="OGE86511.1"/>
    </source>
</evidence>
<dbReference type="InterPro" id="IPR027417">
    <property type="entry name" value="P-loop_NTPase"/>
</dbReference>
<sequence>MIIIINGSRFAGKTTTSNLLAKKLKRTAHIELDALRWFLPGLNLEQTIPINLENAVLITKNLVSKKFNVIIDYCLRKRDHSYLIRNLKNPKTEIYTITLKPQIKAALTNRGRTLSKDDEKRIHEQYGKGKHAIREIGLVIDNTDKSPAEVAELIKNYVRKN</sequence>
<dbReference type="Proteomes" id="UP000176786">
    <property type="component" value="Unassembled WGS sequence"/>
</dbReference>
<organism evidence="1 2">
    <name type="scientific">Candidatus Doudnabacteria bacterium RIFCSPHIGHO2_02_FULL_46_11</name>
    <dbReference type="NCBI Taxonomy" id="1817832"/>
    <lineage>
        <taxon>Bacteria</taxon>
        <taxon>Candidatus Doudnaibacteriota</taxon>
    </lineage>
</organism>
<proteinExistence type="predicted"/>
<evidence type="ECO:0000313" key="2">
    <source>
        <dbReference type="Proteomes" id="UP000176786"/>
    </source>
</evidence>